<dbReference type="PRINTS" id="PR00019">
    <property type="entry name" value="LEURICHRPT"/>
</dbReference>
<evidence type="ECO:0000313" key="7">
    <source>
        <dbReference type="EMBL" id="URD71842.1"/>
    </source>
</evidence>
<keyword evidence="7" id="KW-0808">Transferase</keyword>
<feature type="chain" id="PRO_5039417203" evidence="6">
    <location>
        <begin position="22"/>
        <end position="310"/>
    </location>
</feature>
<keyword evidence="7" id="KW-0418">Kinase</keyword>
<keyword evidence="8" id="KW-1185">Reference proteome</keyword>
<reference evidence="7" key="1">
    <citation type="submission" date="2022-05" db="EMBL/GenBank/DDBJ databases">
        <title>The Musa troglodytarum L. genome provides insights into the mechanism of non-climacteric behaviour and enrichment of carotenoids.</title>
        <authorList>
            <person name="Wang J."/>
        </authorList>
    </citation>
    <scope>NUCLEOTIDE SEQUENCE</scope>
    <source>
        <tissue evidence="7">Leaf</tissue>
    </source>
</reference>
<evidence type="ECO:0000256" key="6">
    <source>
        <dbReference type="SAM" id="SignalP"/>
    </source>
</evidence>
<dbReference type="PROSITE" id="PS51450">
    <property type="entry name" value="LRR"/>
    <property type="match status" value="1"/>
</dbReference>
<protein>
    <submittedName>
        <fullName evidence="7">LRR receptor-like serine threonine-protein kinase</fullName>
    </submittedName>
</protein>
<evidence type="ECO:0000256" key="2">
    <source>
        <dbReference type="ARBA" id="ARBA00022729"/>
    </source>
</evidence>
<dbReference type="SUPFAM" id="SSF52047">
    <property type="entry name" value="RNI-like"/>
    <property type="match status" value="1"/>
</dbReference>
<dbReference type="InterPro" id="IPR001611">
    <property type="entry name" value="Leu-rich_rpt"/>
</dbReference>
<evidence type="ECO:0000256" key="1">
    <source>
        <dbReference type="ARBA" id="ARBA00022614"/>
    </source>
</evidence>
<keyword evidence="5" id="KW-0472">Membrane</keyword>
<keyword evidence="1" id="KW-0433">Leucine-rich repeat</keyword>
<dbReference type="Proteomes" id="UP001055439">
    <property type="component" value="Chromosome 1"/>
</dbReference>
<gene>
    <name evidence="7" type="ORF">MUK42_26048</name>
</gene>
<evidence type="ECO:0000256" key="4">
    <source>
        <dbReference type="ARBA" id="ARBA00023180"/>
    </source>
</evidence>
<keyword evidence="5" id="KW-1133">Transmembrane helix</keyword>
<dbReference type="InterPro" id="IPR025875">
    <property type="entry name" value="Leu-rich_rpt_4"/>
</dbReference>
<dbReference type="EMBL" id="CP097502">
    <property type="protein sequence ID" value="URD71842.1"/>
    <property type="molecule type" value="Genomic_DNA"/>
</dbReference>
<dbReference type="OrthoDB" id="695689at2759"/>
<keyword evidence="4" id="KW-0325">Glycoprotein</keyword>
<keyword evidence="7" id="KW-0675">Receptor</keyword>
<evidence type="ECO:0000256" key="5">
    <source>
        <dbReference type="SAM" id="Phobius"/>
    </source>
</evidence>
<organism evidence="7 8">
    <name type="scientific">Musa troglodytarum</name>
    <name type="common">fe'i banana</name>
    <dbReference type="NCBI Taxonomy" id="320322"/>
    <lineage>
        <taxon>Eukaryota</taxon>
        <taxon>Viridiplantae</taxon>
        <taxon>Streptophyta</taxon>
        <taxon>Embryophyta</taxon>
        <taxon>Tracheophyta</taxon>
        <taxon>Spermatophyta</taxon>
        <taxon>Magnoliopsida</taxon>
        <taxon>Liliopsida</taxon>
        <taxon>Zingiberales</taxon>
        <taxon>Musaceae</taxon>
        <taxon>Musa</taxon>
    </lineage>
</organism>
<dbReference type="AlphaFoldDB" id="A0A9E7E7E8"/>
<dbReference type="Pfam" id="PF00560">
    <property type="entry name" value="LRR_1"/>
    <property type="match status" value="3"/>
</dbReference>
<feature type="transmembrane region" description="Helical" evidence="5">
    <location>
        <begin position="177"/>
        <end position="200"/>
    </location>
</feature>
<proteinExistence type="predicted"/>
<keyword evidence="5" id="KW-0812">Transmembrane</keyword>
<dbReference type="Gene3D" id="3.80.10.10">
    <property type="entry name" value="Ribonuclease Inhibitor"/>
    <property type="match status" value="2"/>
</dbReference>
<dbReference type="GO" id="GO:0016301">
    <property type="term" value="F:kinase activity"/>
    <property type="evidence" value="ECO:0007669"/>
    <property type="project" value="UniProtKB-KW"/>
</dbReference>
<dbReference type="Pfam" id="PF12799">
    <property type="entry name" value="LRR_4"/>
    <property type="match status" value="1"/>
</dbReference>
<name>A0A9E7E7E8_9LILI</name>
<sequence length="310" mass="34586">MLRWLANATSLEYLLLSGCWSLTIEPLQVTLGALSNLKGLDLSYNSLEGTILGILNNVSSRGLKHFDLRWNQLSGDIPWSLRDLEYLDLSWNSNVSVRMPTLLGNFTSLRYLSLWENKLIGGEIPPIVGDFVQLEHLDLSETGITGEIPSSIGNLTNLEYLDLSYNNLSDDEKLEKLLEYTSIVAGFVVGFWLFIGTLVLKQAIRFAFFRWIDKTSDWVYVQFAIKLVKLKSKWQTIATSSADAGVKLEADDDGDMLETIILDVTSVVVGFIVVSGVSIGVVIVKQGLRITLFQQNDTTYGWMQICAAES</sequence>
<evidence type="ECO:0000313" key="8">
    <source>
        <dbReference type="Proteomes" id="UP001055439"/>
    </source>
</evidence>
<keyword evidence="3" id="KW-0677">Repeat</keyword>
<dbReference type="FunFam" id="3.80.10.10:FF:000041">
    <property type="entry name" value="LRR receptor-like serine/threonine-protein kinase ERECTA"/>
    <property type="match status" value="1"/>
</dbReference>
<evidence type="ECO:0000256" key="3">
    <source>
        <dbReference type="ARBA" id="ARBA00022737"/>
    </source>
</evidence>
<dbReference type="PANTHER" id="PTHR48057:SF17">
    <property type="entry name" value="LRR RECEPTOR-LIKE SERINE_THREONINE-PROTEIN KINASE FLS2"/>
    <property type="match status" value="1"/>
</dbReference>
<feature type="transmembrane region" description="Helical" evidence="5">
    <location>
        <begin position="260"/>
        <end position="284"/>
    </location>
</feature>
<dbReference type="InterPro" id="IPR052595">
    <property type="entry name" value="LRRC69/RLP"/>
</dbReference>
<dbReference type="PANTHER" id="PTHR48057">
    <property type="entry name" value="LEUCINE-RICH REPEAT SERINE/THREONINE-PROTEIN KINASE 1"/>
    <property type="match status" value="1"/>
</dbReference>
<keyword evidence="2 6" id="KW-0732">Signal</keyword>
<feature type="signal peptide" evidence="6">
    <location>
        <begin position="1"/>
        <end position="21"/>
    </location>
</feature>
<accession>A0A9E7E7E8</accession>
<dbReference type="InterPro" id="IPR032675">
    <property type="entry name" value="LRR_dom_sf"/>
</dbReference>